<dbReference type="RefSeq" id="WP_263747229.1">
    <property type="nucleotide sequence ID" value="NZ_JAOWRF010000276.1"/>
</dbReference>
<accession>A0ABT3B2J2</accession>
<evidence type="ECO:0000259" key="1">
    <source>
        <dbReference type="Pfam" id="PF14216"/>
    </source>
</evidence>
<evidence type="ECO:0000313" key="3">
    <source>
        <dbReference type="Proteomes" id="UP001526143"/>
    </source>
</evidence>
<evidence type="ECO:0000313" key="2">
    <source>
        <dbReference type="EMBL" id="MCV3215584.1"/>
    </source>
</evidence>
<name>A0ABT3B2J2_9CYAN</name>
<dbReference type="Pfam" id="PF14216">
    <property type="entry name" value="DUF4326"/>
    <property type="match status" value="1"/>
</dbReference>
<dbReference type="EMBL" id="JAOWRF010000276">
    <property type="protein sequence ID" value="MCV3215584.1"/>
    <property type="molecule type" value="Genomic_DNA"/>
</dbReference>
<comment type="caution">
    <text evidence="2">The sequence shown here is derived from an EMBL/GenBank/DDBJ whole genome shotgun (WGS) entry which is preliminary data.</text>
</comment>
<proteinExistence type="predicted"/>
<sequence>MCDRTSRLGNPFDMQGDESLRDAVCDAFRQWLWQNIKLASTGSNAVVDPSEWKLPVAKQECRLTSAQVWEELNKIANLVRAGSNVRLLCWCKQPNKNVRCHADTIKACIEWMINNN</sequence>
<organism evidence="2 3">
    <name type="scientific">Plectonema radiosum NIES-515</name>
    <dbReference type="NCBI Taxonomy" id="2986073"/>
    <lineage>
        <taxon>Bacteria</taxon>
        <taxon>Bacillati</taxon>
        <taxon>Cyanobacteriota</taxon>
        <taxon>Cyanophyceae</taxon>
        <taxon>Oscillatoriophycideae</taxon>
        <taxon>Oscillatoriales</taxon>
        <taxon>Microcoleaceae</taxon>
        <taxon>Plectonema</taxon>
    </lineage>
</organism>
<dbReference type="InterPro" id="IPR025475">
    <property type="entry name" value="DUF4326"/>
</dbReference>
<reference evidence="2 3" key="1">
    <citation type="submission" date="2022-10" db="EMBL/GenBank/DDBJ databases">
        <title>Identification of biosynthetic pathway for the production of the potent trypsin inhibitor radiosumin.</title>
        <authorList>
            <person name="Fewer D.P."/>
            <person name="Delbaje E."/>
            <person name="Ouyang X."/>
            <person name="Agostino P.D."/>
            <person name="Wahlsten M."/>
            <person name="Jokela J."/>
            <person name="Permi P."/>
            <person name="Haapaniemi E."/>
            <person name="Koistinen H."/>
        </authorList>
    </citation>
    <scope>NUCLEOTIDE SEQUENCE [LARGE SCALE GENOMIC DNA]</scope>
    <source>
        <strain evidence="2 3">NIES-515</strain>
    </source>
</reference>
<dbReference type="Proteomes" id="UP001526143">
    <property type="component" value="Unassembled WGS sequence"/>
</dbReference>
<feature type="domain" description="DUF4326" evidence="1">
    <location>
        <begin position="2"/>
        <end position="106"/>
    </location>
</feature>
<protein>
    <submittedName>
        <fullName evidence="2">DUF4326 domain-containing protein</fullName>
    </submittedName>
</protein>
<keyword evidence="3" id="KW-1185">Reference proteome</keyword>
<gene>
    <name evidence="2" type="ORF">OGM63_19055</name>
</gene>